<sequence length="108" mass="11571">MVGGFGILMDGVQQLYELFFTPGDGFGDVVFEVRVPAVFVYGALGDVVLRCCFTVFCFGGECGEEFASGVCCFCAADCVLRLGCGLLFIVLRYRMIPPAGWAGGVRDV</sequence>
<name>A0A2Z5R0T3_9MICC</name>
<accession>A0A2Z5R0T3</accession>
<dbReference type="Proteomes" id="UP000250241">
    <property type="component" value="Chromosome"/>
</dbReference>
<keyword evidence="2" id="KW-1185">Reference proteome</keyword>
<protein>
    <submittedName>
        <fullName evidence="1">Uncharacterized protein</fullName>
    </submittedName>
</protein>
<organism evidence="1 2">
    <name type="scientific">Rothia aeria</name>
    <dbReference type="NCBI Taxonomy" id="172042"/>
    <lineage>
        <taxon>Bacteria</taxon>
        <taxon>Bacillati</taxon>
        <taxon>Actinomycetota</taxon>
        <taxon>Actinomycetes</taxon>
        <taxon>Micrococcales</taxon>
        <taxon>Micrococcaceae</taxon>
        <taxon>Rothia</taxon>
    </lineage>
</organism>
<reference evidence="1 2" key="1">
    <citation type="submission" date="2016-10" db="EMBL/GenBank/DDBJ databases">
        <title>Genome sequence of Rothia aeria strain JCM11412.</title>
        <authorList>
            <person name="Nambu T."/>
        </authorList>
    </citation>
    <scope>NUCLEOTIDE SEQUENCE [LARGE SCALE GENOMIC DNA]</scope>
    <source>
        <strain evidence="1 2">JCM 11412</strain>
    </source>
</reference>
<dbReference type="AlphaFoldDB" id="A0A2Z5R0T3"/>
<gene>
    <name evidence="1" type="ORF">RA11412_1792</name>
</gene>
<evidence type="ECO:0000313" key="1">
    <source>
        <dbReference type="EMBL" id="BAV88091.1"/>
    </source>
</evidence>
<dbReference type="KEGG" id="raj:RA11412_1792"/>
<evidence type="ECO:0000313" key="2">
    <source>
        <dbReference type="Proteomes" id="UP000250241"/>
    </source>
</evidence>
<dbReference type="EMBL" id="AP017895">
    <property type="protein sequence ID" value="BAV88091.1"/>
    <property type="molecule type" value="Genomic_DNA"/>
</dbReference>
<proteinExistence type="predicted"/>